<gene>
    <name evidence="1" type="ORF">B9J98_07210</name>
</gene>
<evidence type="ECO:0000313" key="2">
    <source>
        <dbReference type="Proteomes" id="UP000244066"/>
    </source>
</evidence>
<dbReference type="InterPro" id="IPR007197">
    <property type="entry name" value="rSAM"/>
</dbReference>
<dbReference type="InterPro" id="IPR011101">
    <property type="entry name" value="DUF5131"/>
</dbReference>
<dbReference type="EMBL" id="NDWU01000022">
    <property type="protein sequence ID" value="PUA31236.1"/>
    <property type="molecule type" value="Genomic_DNA"/>
</dbReference>
<evidence type="ECO:0008006" key="3">
    <source>
        <dbReference type="Google" id="ProtNLM"/>
    </source>
</evidence>
<sequence>MSEAYAYHRRMLGEVTETWNPVIGCNHGCVYCWARRLARRLASMGVEPYASYAFRPTFLPNRLKKRFKKGSMVFVCDMGDLFGEWVPEEWIRSVLDVVRRQPQACFMFLTKNPGRYLRLENLFPENALLAATIESNRDYGMSRAPKPSARLEAMRLLKHPYKGVVVEPIMDFDECFVRALRDVGPVFVYIGYDNYGYRLPEPPLGKTMELTRMLRGFTEVKVGTLRTAWYERAQGF</sequence>
<dbReference type="GO" id="GO:0051536">
    <property type="term" value="F:iron-sulfur cluster binding"/>
    <property type="evidence" value="ECO:0007669"/>
    <property type="project" value="InterPro"/>
</dbReference>
<proteinExistence type="predicted"/>
<reference evidence="1 2" key="1">
    <citation type="submission" date="2017-04" db="EMBL/GenBank/DDBJ databases">
        <title>Draft Aigarchaeota genome from a New Zealand hot spring.</title>
        <authorList>
            <person name="Reysenbach A.-L."/>
            <person name="Donaho J.A."/>
            <person name="Gerhart J."/>
            <person name="Kelley J.F."/>
            <person name="Kouba K."/>
            <person name="Podar M."/>
            <person name="Stott M."/>
        </authorList>
    </citation>
    <scope>NUCLEOTIDE SEQUENCE [LARGE SCALE GENOMIC DNA]</scope>
    <source>
        <strain evidence="1">NZ13_MG1</strain>
    </source>
</reference>
<name>A0A2R7Y126_9ARCH</name>
<dbReference type="Pfam" id="PF07505">
    <property type="entry name" value="DUF5131"/>
    <property type="match status" value="1"/>
</dbReference>
<dbReference type="AlphaFoldDB" id="A0A2R7Y126"/>
<organism evidence="1 2">
    <name type="scientific">Candidatus Terraquivivens tikiterensis</name>
    <dbReference type="NCBI Taxonomy" id="1980982"/>
    <lineage>
        <taxon>Archaea</taxon>
        <taxon>Nitrososphaerota</taxon>
        <taxon>Candidatus Wolframiiraptoraceae</taxon>
        <taxon>Candidatus Terraquivivens</taxon>
    </lineage>
</organism>
<dbReference type="Proteomes" id="UP000244066">
    <property type="component" value="Unassembled WGS sequence"/>
</dbReference>
<dbReference type="SFLD" id="SFLDS00029">
    <property type="entry name" value="Radical_SAM"/>
    <property type="match status" value="1"/>
</dbReference>
<evidence type="ECO:0000313" key="1">
    <source>
        <dbReference type="EMBL" id="PUA31236.1"/>
    </source>
</evidence>
<dbReference type="GO" id="GO:0003824">
    <property type="term" value="F:catalytic activity"/>
    <property type="evidence" value="ECO:0007669"/>
    <property type="project" value="InterPro"/>
</dbReference>
<comment type="caution">
    <text evidence="1">The sequence shown here is derived from an EMBL/GenBank/DDBJ whole genome shotgun (WGS) entry which is preliminary data.</text>
</comment>
<protein>
    <recommendedName>
        <fullName evidence="3">DUF5131 family protein</fullName>
    </recommendedName>
</protein>
<accession>A0A2R7Y126</accession>